<dbReference type="GO" id="GO:0004039">
    <property type="term" value="F:allophanate hydrolase activity"/>
    <property type="evidence" value="ECO:0007669"/>
    <property type="project" value="UniProtKB-EC"/>
</dbReference>
<dbReference type="EMBL" id="CP114014">
    <property type="protein sequence ID" value="XAY05078.1"/>
    <property type="molecule type" value="Genomic_DNA"/>
</dbReference>
<proteinExistence type="predicted"/>
<dbReference type="InterPro" id="IPR053844">
    <property type="entry name" value="AH_C"/>
</dbReference>
<organism evidence="2">
    <name type="scientific">Paraconexibacter sp. AEG42_29</name>
    <dbReference type="NCBI Taxonomy" id="2997339"/>
    <lineage>
        <taxon>Bacteria</taxon>
        <taxon>Bacillati</taxon>
        <taxon>Actinomycetota</taxon>
        <taxon>Thermoleophilia</taxon>
        <taxon>Solirubrobacterales</taxon>
        <taxon>Paraconexibacteraceae</taxon>
        <taxon>Paraconexibacter</taxon>
    </lineage>
</organism>
<dbReference type="RefSeq" id="WP_354701599.1">
    <property type="nucleotide sequence ID" value="NZ_CP114014.1"/>
</dbReference>
<reference evidence="2" key="1">
    <citation type="submission" date="2022-12" db="EMBL/GenBank/DDBJ databases">
        <title>Paraconexibacter alkalitolerans sp. nov. and Baekduia alba sp. nov., isolated from soil and emended description of the genera Paraconexibacter (Chun et al., 2020) and Baekduia (An et al., 2020).</title>
        <authorList>
            <person name="Vieira S."/>
            <person name="Huber K.J."/>
            <person name="Geppert A."/>
            <person name="Wolf J."/>
            <person name="Neumann-Schaal M."/>
            <person name="Muesken M."/>
            <person name="Overmann J."/>
        </authorList>
    </citation>
    <scope>NUCLEOTIDE SEQUENCE</scope>
    <source>
        <strain evidence="2">AEG42_29</strain>
    </source>
</reference>
<feature type="domain" description="Allophanate hydrolase C-terminal" evidence="1">
    <location>
        <begin position="7"/>
        <end position="128"/>
    </location>
</feature>
<dbReference type="SUPFAM" id="SSF110857">
    <property type="entry name" value="Gamma-glutamyl cyclotransferase-like"/>
    <property type="match status" value="1"/>
</dbReference>
<keyword evidence="2" id="KW-0378">Hydrolase</keyword>
<protein>
    <submittedName>
        <fullName evidence="2">Allophanate hydrolase</fullName>
        <ecNumber evidence="2">3.5.1.54</ecNumber>
    </submittedName>
</protein>
<sequence>MTATETALFVVGAHRQGQPLNHELTSRGARLAGTLRTTPDYRLHALATNPPKPGLVRVASGGAAIEGELWTLAEAALGSFAAALPQPMALVRVTLEDGRGVVGFTCEAVALAGAPDISSHGSWPAYLADAAR</sequence>
<dbReference type="Gene3D" id="3.10.490.10">
    <property type="entry name" value="Gamma-glutamyl cyclotransferase-like"/>
    <property type="match status" value="1"/>
</dbReference>
<dbReference type="Pfam" id="PF21986">
    <property type="entry name" value="AH_C"/>
    <property type="match status" value="1"/>
</dbReference>
<evidence type="ECO:0000313" key="2">
    <source>
        <dbReference type="EMBL" id="XAY05078.1"/>
    </source>
</evidence>
<dbReference type="EC" id="3.5.1.54" evidence="2"/>
<dbReference type="KEGG" id="parq:DSM112329_01921"/>
<accession>A0AAU7ATU0</accession>
<name>A0AAU7ATU0_9ACTN</name>
<dbReference type="AlphaFoldDB" id="A0AAU7ATU0"/>
<gene>
    <name evidence="2" type="primary">atzF_1</name>
    <name evidence="2" type="ORF">DSM112329_01921</name>
</gene>
<dbReference type="InterPro" id="IPR036568">
    <property type="entry name" value="GGCT-like_sf"/>
</dbReference>
<evidence type="ECO:0000259" key="1">
    <source>
        <dbReference type="Pfam" id="PF21986"/>
    </source>
</evidence>